<protein>
    <submittedName>
        <fullName evidence="2">Uncharacterized protein</fullName>
    </submittedName>
</protein>
<proteinExistence type="predicted"/>
<reference evidence="2" key="1">
    <citation type="submission" date="2019-05" db="EMBL/GenBank/DDBJ databases">
        <authorList>
            <consortium name="Pathogen Informatics"/>
        </authorList>
    </citation>
    <scope>NUCLEOTIDE SEQUENCE [LARGE SCALE GENOMIC DNA]</scope>
    <source>
        <strain evidence="2">NCTC12965</strain>
    </source>
</reference>
<organism evidence="2">
    <name type="scientific">Serratia fonticola</name>
    <dbReference type="NCBI Taxonomy" id="47917"/>
    <lineage>
        <taxon>Bacteria</taxon>
        <taxon>Pseudomonadati</taxon>
        <taxon>Pseudomonadota</taxon>
        <taxon>Gammaproteobacteria</taxon>
        <taxon>Enterobacterales</taxon>
        <taxon>Yersiniaceae</taxon>
        <taxon>Serratia</taxon>
    </lineage>
</organism>
<sequence>MLDDLFRQDGALYLHFLRHNTDNLQERRHPLGQRQDRYAASRPGSGKPASQIAI</sequence>
<dbReference type="AlphaFoldDB" id="A0A4U9TMM0"/>
<evidence type="ECO:0000256" key="1">
    <source>
        <dbReference type="SAM" id="MobiDB-lite"/>
    </source>
</evidence>
<name>A0A4U9TMM0_SERFO</name>
<evidence type="ECO:0000313" key="2">
    <source>
        <dbReference type="EMBL" id="VTR19919.1"/>
    </source>
</evidence>
<dbReference type="EMBL" id="CABEEZ010000020">
    <property type="protein sequence ID" value="VTR19919.1"/>
    <property type="molecule type" value="Genomic_DNA"/>
</dbReference>
<feature type="region of interest" description="Disordered" evidence="1">
    <location>
        <begin position="25"/>
        <end position="54"/>
    </location>
</feature>
<gene>
    <name evidence="2" type="ORF">NCTC12965_00894</name>
</gene>
<feature type="compositionally biased region" description="Basic and acidic residues" evidence="1">
    <location>
        <begin position="25"/>
        <end position="39"/>
    </location>
</feature>
<accession>A0A4U9TMM0</accession>